<protein>
    <submittedName>
        <fullName evidence="1">Uncharacterized protein</fullName>
    </submittedName>
</protein>
<dbReference type="Proteomes" id="UP000237819">
    <property type="component" value="Unassembled WGS sequence"/>
</dbReference>
<evidence type="ECO:0000313" key="1">
    <source>
        <dbReference type="EMBL" id="PQO46034.1"/>
    </source>
</evidence>
<proteinExistence type="predicted"/>
<organism evidence="1 2">
    <name type="scientific">Blastopirellula marina</name>
    <dbReference type="NCBI Taxonomy" id="124"/>
    <lineage>
        <taxon>Bacteria</taxon>
        <taxon>Pseudomonadati</taxon>
        <taxon>Planctomycetota</taxon>
        <taxon>Planctomycetia</taxon>
        <taxon>Pirellulales</taxon>
        <taxon>Pirellulaceae</taxon>
        <taxon>Blastopirellula</taxon>
    </lineage>
</organism>
<gene>
    <name evidence="1" type="ORF">C5Y93_10655</name>
</gene>
<dbReference type="AlphaFoldDB" id="A0A2S8GPV1"/>
<reference evidence="1 2" key="1">
    <citation type="submission" date="2018-02" db="EMBL/GenBank/DDBJ databases">
        <title>Comparative genomes isolates from brazilian mangrove.</title>
        <authorList>
            <person name="Araujo J.E."/>
            <person name="Taketani R.G."/>
            <person name="Silva M.C.P."/>
            <person name="Loureco M.V."/>
            <person name="Andreote F.D."/>
        </authorList>
    </citation>
    <scope>NUCLEOTIDE SEQUENCE [LARGE SCALE GENOMIC DNA]</scope>
    <source>
        <strain evidence="1 2">Nap-Phe MGV</strain>
    </source>
</reference>
<accession>A0A2S8GPV1</accession>
<sequence length="59" mass="6202">MTAGEEMTTDCALARTATLGRASIRKQKAVLLGGAIPGVENCDQIFARGALSSERMGLY</sequence>
<evidence type="ECO:0000313" key="2">
    <source>
        <dbReference type="Proteomes" id="UP000237819"/>
    </source>
</evidence>
<name>A0A2S8GPV1_9BACT</name>
<dbReference type="EMBL" id="PUHZ01000011">
    <property type="protein sequence ID" value="PQO46034.1"/>
    <property type="molecule type" value="Genomic_DNA"/>
</dbReference>
<comment type="caution">
    <text evidence="1">The sequence shown here is derived from an EMBL/GenBank/DDBJ whole genome shotgun (WGS) entry which is preliminary data.</text>
</comment>